<dbReference type="SUPFAM" id="SSF52317">
    <property type="entry name" value="Class I glutamine amidotransferase-like"/>
    <property type="match status" value="1"/>
</dbReference>
<evidence type="ECO:0000256" key="5">
    <source>
        <dbReference type="ARBA" id="ARBA00022962"/>
    </source>
</evidence>
<accession>A0ABY6Z0P2</accession>
<dbReference type="EC" id="4.3.2.10" evidence="10"/>
<gene>
    <name evidence="10 12" type="primary">hisH</name>
    <name evidence="12" type="ORF">NZD86_16790</name>
</gene>
<dbReference type="PIRSF" id="PIRSF000495">
    <property type="entry name" value="Amidotransf_hisH"/>
    <property type="match status" value="1"/>
</dbReference>
<keyword evidence="10" id="KW-0963">Cytoplasm</keyword>
<evidence type="ECO:0000256" key="7">
    <source>
        <dbReference type="ARBA" id="ARBA00023239"/>
    </source>
</evidence>
<dbReference type="InterPro" id="IPR010139">
    <property type="entry name" value="Imidazole-glycPsynth_HisH"/>
</dbReference>
<sequence length="221" mass="23802">MIAILDSGVSNLSSVRNGFLRAETETVVVRGADDWERITREAPDSISGVILPGVGAYGDAMFHLRAVGLNSVIRQIAREGRPLLGICLGMQLLFTSSFEHGRNMGIGLLPGDVVRFGGGVKVPHMGWNSLDKVDSSHPLLAGVSVGDYVYFVHSYHVDPGTHDYVLASSTYGGVEVPAVVGRRNVMGAQFHPEKSGEVGEQILRNFVRLSAKWQAGEEMAL</sequence>
<comment type="catalytic activity">
    <reaction evidence="9 10">
        <text>L-glutamine + H2O = L-glutamate + NH4(+)</text>
        <dbReference type="Rhea" id="RHEA:15889"/>
        <dbReference type="ChEBI" id="CHEBI:15377"/>
        <dbReference type="ChEBI" id="CHEBI:28938"/>
        <dbReference type="ChEBI" id="CHEBI:29985"/>
        <dbReference type="ChEBI" id="CHEBI:58359"/>
        <dbReference type="EC" id="3.5.1.2"/>
    </reaction>
</comment>
<evidence type="ECO:0000256" key="2">
    <source>
        <dbReference type="ARBA" id="ARBA00011152"/>
    </source>
</evidence>
<keyword evidence="3 10" id="KW-0028">Amino-acid biosynthesis</keyword>
<evidence type="ECO:0000256" key="9">
    <source>
        <dbReference type="ARBA" id="ARBA00049534"/>
    </source>
</evidence>
<dbReference type="CDD" id="cd01748">
    <property type="entry name" value="GATase1_IGP_Synthase"/>
    <property type="match status" value="1"/>
</dbReference>
<dbReference type="Pfam" id="PF00117">
    <property type="entry name" value="GATase"/>
    <property type="match status" value="1"/>
</dbReference>
<comment type="subcellular location">
    <subcellularLocation>
        <location evidence="10">Cytoplasm</location>
    </subcellularLocation>
</comment>
<dbReference type="RefSeq" id="WP_268043199.1">
    <property type="nucleotide sequence ID" value="NZ_CP104064.1"/>
</dbReference>
<dbReference type="HAMAP" id="MF_00278">
    <property type="entry name" value="HisH"/>
    <property type="match status" value="1"/>
</dbReference>
<evidence type="ECO:0000256" key="4">
    <source>
        <dbReference type="ARBA" id="ARBA00022801"/>
    </source>
</evidence>
<name>A0ABY6Z0P2_9BACL</name>
<evidence type="ECO:0000256" key="1">
    <source>
        <dbReference type="ARBA" id="ARBA00005091"/>
    </source>
</evidence>
<dbReference type="EMBL" id="CP104064">
    <property type="protein sequence ID" value="WAH35909.1"/>
    <property type="molecule type" value="Genomic_DNA"/>
</dbReference>
<keyword evidence="5 10" id="KW-0315">Glutamine amidotransferase</keyword>
<dbReference type="EC" id="3.5.1.2" evidence="10"/>
<comment type="catalytic activity">
    <reaction evidence="8 10">
        <text>5-[(5-phospho-1-deoxy-D-ribulos-1-ylimino)methylamino]-1-(5-phospho-beta-D-ribosyl)imidazole-4-carboxamide + L-glutamine = D-erythro-1-(imidazol-4-yl)glycerol 3-phosphate + 5-amino-1-(5-phospho-beta-D-ribosyl)imidazole-4-carboxamide + L-glutamate + H(+)</text>
        <dbReference type="Rhea" id="RHEA:24793"/>
        <dbReference type="ChEBI" id="CHEBI:15378"/>
        <dbReference type="ChEBI" id="CHEBI:29985"/>
        <dbReference type="ChEBI" id="CHEBI:58278"/>
        <dbReference type="ChEBI" id="CHEBI:58359"/>
        <dbReference type="ChEBI" id="CHEBI:58475"/>
        <dbReference type="ChEBI" id="CHEBI:58525"/>
        <dbReference type="EC" id="4.3.2.10"/>
    </reaction>
</comment>
<dbReference type="PANTHER" id="PTHR42701">
    <property type="entry name" value="IMIDAZOLE GLYCEROL PHOSPHATE SYNTHASE SUBUNIT HISH"/>
    <property type="match status" value="1"/>
</dbReference>
<dbReference type="GO" id="GO:0016829">
    <property type="term" value="F:lyase activity"/>
    <property type="evidence" value="ECO:0007669"/>
    <property type="project" value="UniProtKB-KW"/>
</dbReference>
<dbReference type="PANTHER" id="PTHR42701:SF1">
    <property type="entry name" value="IMIDAZOLE GLYCEROL PHOSPHATE SYNTHASE SUBUNIT HISH"/>
    <property type="match status" value="1"/>
</dbReference>
<feature type="active site" description="Nucleophile" evidence="10">
    <location>
        <position position="87"/>
    </location>
</feature>
<dbReference type="InterPro" id="IPR029062">
    <property type="entry name" value="Class_I_gatase-like"/>
</dbReference>
<keyword evidence="6 10" id="KW-0368">Histidine biosynthesis</keyword>
<comment type="subunit">
    <text evidence="2 10">Heterodimer of HisH and HisF.</text>
</comment>
<evidence type="ECO:0000259" key="11">
    <source>
        <dbReference type="Pfam" id="PF00117"/>
    </source>
</evidence>
<keyword evidence="7 10" id="KW-0456">Lyase</keyword>
<feature type="domain" description="Glutamine amidotransferase" evidence="11">
    <location>
        <begin position="4"/>
        <end position="207"/>
    </location>
</feature>
<proteinExistence type="inferred from homology"/>
<dbReference type="Gene3D" id="3.40.50.880">
    <property type="match status" value="1"/>
</dbReference>
<dbReference type="NCBIfam" id="TIGR01855">
    <property type="entry name" value="IMP_synth_hisH"/>
    <property type="match status" value="1"/>
</dbReference>
<evidence type="ECO:0000256" key="3">
    <source>
        <dbReference type="ARBA" id="ARBA00022605"/>
    </source>
</evidence>
<dbReference type="Proteomes" id="UP001164803">
    <property type="component" value="Chromosome"/>
</dbReference>
<evidence type="ECO:0000256" key="8">
    <source>
        <dbReference type="ARBA" id="ARBA00047838"/>
    </source>
</evidence>
<evidence type="ECO:0000313" key="12">
    <source>
        <dbReference type="EMBL" id="WAH35909.1"/>
    </source>
</evidence>
<dbReference type="PROSITE" id="PS51273">
    <property type="entry name" value="GATASE_TYPE_1"/>
    <property type="match status" value="1"/>
</dbReference>
<evidence type="ECO:0000256" key="6">
    <source>
        <dbReference type="ARBA" id="ARBA00023102"/>
    </source>
</evidence>
<comment type="pathway">
    <text evidence="1 10">Amino-acid biosynthesis; L-histidine biosynthesis; L-histidine from 5-phospho-alpha-D-ribose 1-diphosphate: step 5/9.</text>
</comment>
<feature type="active site" evidence="10">
    <location>
        <position position="193"/>
    </location>
</feature>
<keyword evidence="4 10" id="KW-0378">Hydrolase</keyword>
<protein>
    <recommendedName>
        <fullName evidence="10">Imidazole glycerol phosphate synthase subunit HisH</fullName>
        <ecNumber evidence="10">4.3.2.10</ecNumber>
    </recommendedName>
    <alternativeName>
        <fullName evidence="10">IGP synthase glutaminase subunit</fullName>
        <ecNumber evidence="10">3.5.1.2</ecNumber>
    </alternativeName>
    <alternativeName>
        <fullName evidence="10">IGP synthase subunit HisH</fullName>
    </alternativeName>
    <alternativeName>
        <fullName evidence="10">ImGP synthase subunit HisH</fullName>
        <shortName evidence="10">IGPS subunit HisH</shortName>
    </alternativeName>
</protein>
<reference evidence="12" key="1">
    <citation type="submission" date="2022-08" db="EMBL/GenBank/DDBJ databases">
        <title>Alicyclobacillus dauci DSM2870, complete genome.</title>
        <authorList>
            <person name="Wang Q."/>
            <person name="Cai R."/>
            <person name="Wang Z."/>
        </authorList>
    </citation>
    <scope>NUCLEOTIDE SEQUENCE</scope>
    <source>
        <strain evidence="12">DSM 28700</strain>
    </source>
</reference>
<organism evidence="12 13">
    <name type="scientific">Alicyclobacillus dauci</name>
    <dbReference type="NCBI Taxonomy" id="1475485"/>
    <lineage>
        <taxon>Bacteria</taxon>
        <taxon>Bacillati</taxon>
        <taxon>Bacillota</taxon>
        <taxon>Bacilli</taxon>
        <taxon>Bacillales</taxon>
        <taxon>Alicyclobacillaceae</taxon>
        <taxon>Alicyclobacillus</taxon>
    </lineage>
</organism>
<dbReference type="InterPro" id="IPR017926">
    <property type="entry name" value="GATASE"/>
</dbReference>
<comment type="function">
    <text evidence="10">IGPS catalyzes the conversion of PRFAR and glutamine to IGP, AICAR and glutamate. The HisH subunit catalyzes the hydrolysis of glutamine to glutamate and ammonia as part of the synthesis of IGP and AICAR. The resulting ammonia molecule is channeled to the active site of HisF.</text>
</comment>
<evidence type="ECO:0000256" key="10">
    <source>
        <dbReference type="HAMAP-Rule" id="MF_00278"/>
    </source>
</evidence>
<keyword evidence="13" id="KW-1185">Reference proteome</keyword>
<feature type="active site" evidence="10">
    <location>
        <position position="191"/>
    </location>
</feature>
<evidence type="ECO:0000313" key="13">
    <source>
        <dbReference type="Proteomes" id="UP001164803"/>
    </source>
</evidence>